<evidence type="ECO:0000313" key="3">
    <source>
        <dbReference type="Proteomes" id="UP000519004"/>
    </source>
</evidence>
<comment type="caution">
    <text evidence="2">The sequence shown here is derived from an EMBL/GenBank/DDBJ whole genome shotgun (WGS) entry which is preliminary data.</text>
</comment>
<keyword evidence="3" id="KW-1185">Reference proteome</keyword>
<protein>
    <submittedName>
        <fullName evidence="2">Uncharacterized protein</fullName>
    </submittedName>
</protein>
<gene>
    <name evidence="2" type="ORF">HNQ58_000194</name>
</gene>
<evidence type="ECO:0000256" key="1">
    <source>
        <dbReference type="SAM" id="SignalP"/>
    </source>
</evidence>
<accession>A0A7W7V712</accession>
<sequence>MKSAIDNPTRAPACRPSTKFASVLCCLFGGALAAGAAGAHSSGSDALPKHCGVVAAAKPGGSLPPACRQDEVARQLDMLRRAVSPFFSFDTAVAAGWDVPLSGCVESPMGGMGYHYGKLDQLGNGTLSLLRPEALLYAPTADGSMEFLGVEYIIPAPLWPHAEPPQFLGQHLHYNPHQDIWALHVWVGRDNPSGIFADWNPEVTCEFAQ</sequence>
<feature type="signal peptide" evidence="1">
    <location>
        <begin position="1"/>
        <end position="36"/>
    </location>
</feature>
<organism evidence="2 3">
    <name type="scientific">Rehaibacterium terrae</name>
    <dbReference type="NCBI Taxonomy" id="1341696"/>
    <lineage>
        <taxon>Bacteria</taxon>
        <taxon>Pseudomonadati</taxon>
        <taxon>Pseudomonadota</taxon>
        <taxon>Gammaproteobacteria</taxon>
        <taxon>Lysobacterales</taxon>
        <taxon>Lysobacteraceae</taxon>
        <taxon>Rehaibacterium</taxon>
    </lineage>
</organism>
<name>A0A7W7V712_9GAMM</name>
<keyword evidence="1" id="KW-0732">Signal</keyword>
<evidence type="ECO:0000313" key="2">
    <source>
        <dbReference type="EMBL" id="MBB5014323.1"/>
    </source>
</evidence>
<dbReference type="AlphaFoldDB" id="A0A7W7V712"/>
<feature type="chain" id="PRO_5031452958" evidence="1">
    <location>
        <begin position="37"/>
        <end position="209"/>
    </location>
</feature>
<reference evidence="2 3" key="1">
    <citation type="submission" date="2020-08" db="EMBL/GenBank/DDBJ databases">
        <title>Genomic Encyclopedia of Type Strains, Phase IV (KMG-IV): sequencing the most valuable type-strain genomes for metagenomic binning, comparative biology and taxonomic classification.</title>
        <authorList>
            <person name="Goeker M."/>
        </authorList>
    </citation>
    <scope>NUCLEOTIDE SEQUENCE [LARGE SCALE GENOMIC DNA]</scope>
    <source>
        <strain evidence="2 3">DSM 25897</strain>
    </source>
</reference>
<dbReference type="RefSeq" id="WP_183946913.1">
    <property type="nucleotide sequence ID" value="NZ_JACHHX010000001.1"/>
</dbReference>
<dbReference type="EMBL" id="JACHHX010000001">
    <property type="protein sequence ID" value="MBB5014323.1"/>
    <property type="molecule type" value="Genomic_DNA"/>
</dbReference>
<dbReference type="Proteomes" id="UP000519004">
    <property type="component" value="Unassembled WGS sequence"/>
</dbReference>
<proteinExistence type="predicted"/>